<dbReference type="OrthoDB" id="9768066at2"/>
<dbReference type="Pfam" id="PF18934">
    <property type="entry name" value="DUF5682"/>
    <property type="match status" value="1"/>
</dbReference>
<dbReference type="RefSeq" id="WP_005540647.1">
    <property type="nucleotide sequence ID" value="NZ_JH378832.1"/>
</dbReference>
<dbReference type="InterPro" id="IPR043737">
    <property type="entry name" value="DUF5682"/>
</dbReference>
<reference evidence="1 2" key="1">
    <citation type="submission" date="2011-08" db="EMBL/GenBank/DDBJ databases">
        <title>The Genome Sequence of Johnsonella ignava ATCC 51276.</title>
        <authorList>
            <consortium name="The Broad Institute Genome Sequencing Platform"/>
            <person name="Earl A."/>
            <person name="Ward D."/>
            <person name="Feldgarden M."/>
            <person name="Gevers D."/>
            <person name="Izard J."/>
            <person name="Blanton J.M."/>
            <person name="Baranova O.V."/>
            <person name="Dewhirst F.E."/>
            <person name="Young S.K."/>
            <person name="Zeng Q."/>
            <person name="Gargeya S."/>
            <person name="Fitzgerald M."/>
            <person name="Haas B."/>
            <person name="Abouelleil A."/>
            <person name="Alvarado L."/>
            <person name="Arachchi H.M."/>
            <person name="Berlin A."/>
            <person name="Brown A."/>
            <person name="Chapman S.B."/>
            <person name="Chen Z."/>
            <person name="Dunbar C."/>
            <person name="Freedman E."/>
            <person name="Gearin G."/>
            <person name="Gellesch M."/>
            <person name="Goldberg J."/>
            <person name="Griggs A."/>
            <person name="Gujja S."/>
            <person name="Heiman D."/>
            <person name="Howarth C."/>
            <person name="Larson L."/>
            <person name="Lui A."/>
            <person name="MacDonald P.J.P."/>
            <person name="Montmayeur A."/>
            <person name="Murphy C."/>
            <person name="Neiman D."/>
            <person name="Pearson M."/>
            <person name="Priest M."/>
            <person name="Roberts A."/>
            <person name="Saif S."/>
            <person name="Shea T."/>
            <person name="Shenoy N."/>
            <person name="Sisk P."/>
            <person name="Stolte C."/>
            <person name="Sykes S."/>
            <person name="Wortman J."/>
            <person name="Nusbaum C."/>
            <person name="Birren B."/>
        </authorList>
    </citation>
    <scope>NUCLEOTIDE SEQUENCE [LARGE SCALE GENOMIC DNA]</scope>
    <source>
        <strain evidence="1 2">ATCC 51276</strain>
    </source>
</reference>
<protein>
    <submittedName>
        <fullName evidence="1">Uncharacterized protein</fullName>
    </submittedName>
</protein>
<dbReference type="AlphaFoldDB" id="G5GI05"/>
<comment type="caution">
    <text evidence="1">The sequence shown here is derived from an EMBL/GenBank/DDBJ whole genome shotgun (WGS) entry which is preliminary data.</text>
</comment>
<keyword evidence="2" id="KW-1185">Reference proteome</keyword>
<dbReference type="eggNOG" id="COG1916">
    <property type="taxonomic scope" value="Bacteria"/>
</dbReference>
<gene>
    <name evidence="1" type="ORF">HMPREF9333_01195</name>
</gene>
<dbReference type="EMBL" id="ACZL01000021">
    <property type="protein sequence ID" value="EHI55480.1"/>
    <property type="molecule type" value="Genomic_DNA"/>
</dbReference>
<dbReference type="HOGENOM" id="CLU_009152_1_1_9"/>
<dbReference type="STRING" id="679200.HMPREF9333_01195"/>
<organism evidence="1 2">
    <name type="scientific">Johnsonella ignava ATCC 51276</name>
    <dbReference type="NCBI Taxonomy" id="679200"/>
    <lineage>
        <taxon>Bacteria</taxon>
        <taxon>Bacillati</taxon>
        <taxon>Bacillota</taxon>
        <taxon>Clostridia</taxon>
        <taxon>Lachnospirales</taxon>
        <taxon>Lachnospiraceae</taxon>
        <taxon>Johnsonella</taxon>
    </lineage>
</organism>
<sequence>MKKIQDNRDIIKNCNLSPRSDKAKPHVFGIRHLSPAGAYYLRKYLDRIKPKLVLIEGPSDFSSLIPELGSKKVKPPVAIMAYTSQPPVRTILYPFAVYSPEYQAMVWSVENNVKCSFCDLPSSIFLGIEKSKQDNLNKESGMEPVSESLNEYVHRRLDELSTDGSNEVFWERTMEQAASEEAYMEGAAAFGNNLRQLTLSNTIDDARNIVRESYMLRTVCNALEDGIEPHEIVMVVGAFHIQGILSDCMPMEDSEFKILSKLESSITLMPYSYFRLSERSGYGAGNKAPAYYELLWEGLNRCEPGYAPAKYFAALGAFLREHGSHVSSAEIIEAIRLSHALAKMHGGSIPTLRDIKDAAVTCIGHGNFSEIVLAVADTDIGTMIGEIPEGLSSTSIQSDFNRKLKELRLEKYKTLVSQELSLDLRENLRGKSKEAAFIDLERSFFLHKLRLLNIGFAKVREVKQEKATWAEHWLLQWSPESEIRIVEAVLKGDTVELAAAFEINERLKEASSISELAVLVNEAFYCGMSKSLESALNVLQKTAIDAAAVDEIAKTAAALSPAILYGDIRKLDKTPIEPILSQLFLRACLILPGECTCDDEAAKVMADAIITLHSVCIEHDFLDSARWKKTLFEISSRDDLNTRLSGLSAAILLEMGSMDKEELGIEVERRLSKGIPAELGASWFEGLAMKNRYALIARLSLWEKLSSYLDTLDDDEFKRSLVFLRRAFADFSSEEKYKIAENLGEIWDINPVRTAETLNSMLKPKELEDISGLDDFDFGDI</sequence>
<name>G5GI05_9FIRM</name>
<dbReference type="Proteomes" id="UP000003011">
    <property type="component" value="Unassembled WGS sequence"/>
</dbReference>
<dbReference type="PATRIC" id="fig|679200.3.peg.1273"/>
<accession>G5GI05</accession>
<evidence type="ECO:0000313" key="2">
    <source>
        <dbReference type="Proteomes" id="UP000003011"/>
    </source>
</evidence>
<evidence type="ECO:0000313" key="1">
    <source>
        <dbReference type="EMBL" id="EHI55480.1"/>
    </source>
</evidence>
<proteinExistence type="predicted"/>